<dbReference type="InterPro" id="IPR055702">
    <property type="entry name" value="DUF7278"/>
</dbReference>
<evidence type="ECO:0000313" key="3">
    <source>
        <dbReference type="Proteomes" id="UP000183700"/>
    </source>
</evidence>
<accession>A0A1L8SY95</accession>
<comment type="caution">
    <text evidence="2">The sequence shown here is derived from an EMBL/GenBank/DDBJ whole genome shotgun (WGS) entry which is preliminary data.</text>
</comment>
<evidence type="ECO:0000259" key="1">
    <source>
        <dbReference type="Pfam" id="PF23944"/>
    </source>
</evidence>
<dbReference type="AlphaFoldDB" id="A0A1L8SY95"/>
<evidence type="ECO:0000313" key="2">
    <source>
        <dbReference type="EMBL" id="OJG36928.1"/>
    </source>
</evidence>
<feature type="domain" description="DUF7278" evidence="1">
    <location>
        <begin position="154"/>
        <end position="223"/>
    </location>
</feature>
<keyword evidence="3" id="KW-1185">Reference proteome</keyword>
<name>A0A1L8SY95_9ENTE</name>
<dbReference type="Proteomes" id="UP000183700">
    <property type="component" value="Unassembled WGS sequence"/>
</dbReference>
<sequence>MLEEAESFMNLLDQLDWSYWKRLTPKEKRTLLSQLLLHFVNPLMKISDIELKDFELYGIKCQTFQLTFDEEEFVFIPGNKDAILGWNLGTKGLSLLETAPNSQEITIPEELRGQYNFFDVDSLGELINDKTTNLRKVQIPPMFVQRHALPAGTSYLGVYDAVTGSFEGEADQFSAFEQEIKDVLFPTLTAEESMVWSFPKNVLKEDRWYIEMVPNSDYYHVFSHKNHTYSSLRKKIRKKNFDLLTEDQWEYVNGAGSRRLFRWGNDLNINDPYRGKNVRKMMEQANMFGLFFDTSMERFEITEDPGVLKLRNKKNQVGIPIVDFLPLATYFANDTMLLHEKVLAPSEYLYRKAILIKV</sequence>
<organism evidence="2 3">
    <name type="scientific">Enterococcus devriesei</name>
    <dbReference type="NCBI Taxonomy" id="319970"/>
    <lineage>
        <taxon>Bacteria</taxon>
        <taxon>Bacillati</taxon>
        <taxon>Bacillota</taxon>
        <taxon>Bacilli</taxon>
        <taxon>Lactobacillales</taxon>
        <taxon>Enterococcaceae</taxon>
        <taxon>Enterococcus</taxon>
    </lineage>
</organism>
<gene>
    <name evidence="2" type="ORF">RV00_GL001373</name>
</gene>
<protein>
    <recommendedName>
        <fullName evidence="1">DUF7278 domain-containing protein</fullName>
    </recommendedName>
</protein>
<dbReference type="Pfam" id="PF23944">
    <property type="entry name" value="DUF7278"/>
    <property type="match status" value="1"/>
</dbReference>
<proteinExistence type="predicted"/>
<reference evidence="2 3" key="1">
    <citation type="submission" date="2014-12" db="EMBL/GenBank/DDBJ databases">
        <title>Draft genome sequences of 29 type strains of Enterococci.</title>
        <authorList>
            <person name="Zhong Z."/>
            <person name="Sun Z."/>
            <person name="Liu W."/>
            <person name="Zhang W."/>
            <person name="Zhang H."/>
        </authorList>
    </citation>
    <scope>NUCLEOTIDE SEQUENCE [LARGE SCALE GENOMIC DNA]</scope>
    <source>
        <strain evidence="2 3">DSM 22802</strain>
    </source>
</reference>
<dbReference type="EMBL" id="JXKM01000002">
    <property type="protein sequence ID" value="OJG36928.1"/>
    <property type="molecule type" value="Genomic_DNA"/>
</dbReference>
<dbReference type="STRING" id="319970.RV00_GL001373"/>